<keyword evidence="2" id="KW-0732">Signal</keyword>
<feature type="signal peptide" evidence="2">
    <location>
        <begin position="1"/>
        <end position="29"/>
    </location>
</feature>
<dbReference type="SUPFAM" id="SSF52833">
    <property type="entry name" value="Thioredoxin-like"/>
    <property type="match status" value="1"/>
</dbReference>
<name>A0A117USF6_9SPHN</name>
<dbReference type="InterPro" id="IPR036249">
    <property type="entry name" value="Thioredoxin-like_sf"/>
</dbReference>
<proteinExistence type="predicted"/>
<evidence type="ECO:0000313" key="3">
    <source>
        <dbReference type="EMBL" id="KUR70016.1"/>
    </source>
</evidence>
<dbReference type="RefSeq" id="WP_067912302.1">
    <property type="nucleotide sequence ID" value="NZ_KQ954246.1"/>
</dbReference>
<dbReference type="STRING" id="1117702.AQZ52_14105"/>
<comment type="caution">
    <text evidence="3">The sequence shown here is derived from an EMBL/GenBank/DDBJ whole genome shotgun (WGS) entry which is preliminary data.</text>
</comment>
<evidence type="ECO:0000313" key="4">
    <source>
        <dbReference type="Proteomes" id="UP000058012"/>
    </source>
</evidence>
<sequence>MIGRLTGGTAVSGMAALAALTLIPASALAAPARAMDGSHAAEDIVADSDRVPDQPDTAPETVTGVDEPAAVPGQDPFYCGERKLGTWFYCERPKPVTRKPADPAAPSVTYRQRLDQIGARLEELKAKAVLEPTSENIIAYVRYQREQLDRASMFADVWERAIWQHPDLDYTLQRPVGTLGKSAWLEQRKSDREATIASLSERYGLFLFYSASCGACEIFSPIVRNLANKYHLSVLPVSMDGGPNPAFPRFVINHGQYEKMGLEGGQVPALVLFDTYLKKPIPIGYGVMAEDEVLQRIFYLTSVKPGSDF</sequence>
<evidence type="ECO:0000256" key="2">
    <source>
        <dbReference type="SAM" id="SignalP"/>
    </source>
</evidence>
<organism evidence="3 4">
    <name type="scientific">Novosphingobium fuchskuhlense</name>
    <dbReference type="NCBI Taxonomy" id="1117702"/>
    <lineage>
        <taxon>Bacteria</taxon>
        <taxon>Pseudomonadati</taxon>
        <taxon>Pseudomonadota</taxon>
        <taxon>Alphaproteobacteria</taxon>
        <taxon>Sphingomonadales</taxon>
        <taxon>Sphingomonadaceae</taxon>
        <taxon>Novosphingobium</taxon>
    </lineage>
</organism>
<dbReference type="Pfam" id="PF13728">
    <property type="entry name" value="TraF"/>
    <property type="match status" value="1"/>
</dbReference>
<accession>A0A117USF6</accession>
<dbReference type="Proteomes" id="UP000058012">
    <property type="component" value="Unassembled WGS sequence"/>
</dbReference>
<dbReference type="AlphaFoldDB" id="A0A117USF6"/>
<dbReference type="InterPro" id="IPR039555">
    <property type="entry name" value="TraF/TrbB"/>
</dbReference>
<evidence type="ECO:0000256" key="1">
    <source>
        <dbReference type="SAM" id="MobiDB-lite"/>
    </source>
</evidence>
<keyword evidence="4" id="KW-1185">Reference proteome</keyword>
<protein>
    <submittedName>
        <fullName evidence="3">Conjugal transfer protein TraF</fullName>
    </submittedName>
</protein>
<reference evidence="3 4" key="1">
    <citation type="submission" date="2015-10" db="EMBL/GenBank/DDBJ databases">
        <title>Draft genome sequence of Novosphingobium fuchskuhlense DSM 25065 isolated from a surface water sample of the southwest basin of Lake Grosse Fuchskuhle.</title>
        <authorList>
            <person name="Ruckert C."/>
            <person name="Winkler A."/>
            <person name="Glaeser J."/>
            <person name="Grossart H.-P."/>
            <person name="Kalinowski J."/>
            <person name="Glaeser S."/>
        </authorList>
    </citation>
    <scope>NUCLEOTIDE SEQUENCE [LARGE SCALE GENOMIC DNA]</scope>
    <source>
        <strain evidence="3 4">FNE08-7</strain>
    </source>
</reference>
<feature type="region of interest" description="Disordered" evidence="1">
    <location>
        <begin position="46"/>
        <end position="70"/>
    </location>
</feature>
<feature type="chain" id="PRO_5007156871" evidence="2">
    <location>
        <begin position="30"/>
        <end position="309"/>
    </location>
</feature>
<dbReference type="EMBL" id="LLZS01000009">
    <property type="protein sequence ID" value="KUR70016.1"/>
    <property type="molecule type" value="Genomic_DNA"/>
</dbReference>
<gene>
    <name evidence="3" type="ORF">AQZ52_14105</name>
</gene>